<proteinExistence type="predicted"/>
<dbReference type="OrthoDB" id="9796085at2"/>
<dbReference type="GeneID" id="42785494"/>
<evidence type="ECO:0000313" key="2">
    <source>
        <dbReference type="EMBL" id="MSD15173.1"/>
    </source>
</evidence>
<accession>A0A173SJQ6</accession>
<dbReference type="PANTHER" id="PTHR31118:SF32">
    <property type="entry name" value="KYNURENINE FORMAMIDASE"/>
    <property type="match status" value="1"/>
</dbReference>
<evidence type="ECO:0000313" key="1">
    <source>
        <dbReference type="EMBL" id="CUM90581.1"/>
    </source>
</evidence>
<sequence>MAKVVVDLSHPFSAEIPRWPYFDKPEIVGAHSMAKGGVLTQRITCTMHTGTHCDAPRHVMEYEFDGKRARYTHEMPADAYAGQAIVFKIDIEPWGLITDKHLDACMEKYGLKDGDLKGKILCINSGMHRYFDDSKAYYHYAAGTGVDAGKWFVKQGVKCVAMDGQALDHPLHTAMGNNGMTRMNLLGATGKTIVEEYKELFGEEAYAEFDKFEYIRIHGQEAYDKKFGDLEAIGIWGTWEPCHKEMLGHGIVGVENLGGDLDKIVPGKWFDFHCYPIRWYMGDGSMAHPVAYVDEENIDPTVPDRKYKYCGTGYGDEEEYGLSCLDYIQRLFNRNK</sequence>
<reference evidence="2 4" key="2">
    <citation type="journal article" date="2019" name="Nat. Med.">
        <title>A library of human gut bacterial isolates paired with longitudinal multiomics data enables mechanistic microbiome research.</title>
        <authorList>
            <person name="Poyet M."/>
            <person name="Groussin M."/>
            <person name="Gibbons S.M."/>
            <person name="Avila-Pacheco J."/>
            <person name="Jiang X."/>
            <person name="Kearney S.M."/>
            <person name="Perrotta A.R."/>
            <person name="Berdy B."/>
            <person name="Zhao S."/>
            <person name="Lieberman T.D."/>
            <person name="Swanson P.K."/>
            <person name="Smith M."/>
            <person name="Roesemann S."/>
            <person name="Alexander J.E."/>
            <person name="Rich S.A."/>
            <person name="Livny J."/>
            <person name="Vlamakis H."/>
            <person name="Clish C."/>
            <person name="Bullock K."/>
            <person name="Deik A."/>
            <person name="Scott J."/>
            <person name="Pierce K.A."/>
            <person name="Xavier R.J."/>
            <person name="Alm E.J."/>
        </authorList>
    </citation>
    <scope>NUCLEOTIDE SEQUENCE [LARGE SCALE GENOMIC DNA]</scope>
    <source>
        <strain evidence="2 4">BIOML-A3</strain>
    </source>
</reference>
<evidence type="ECO:0000313" key="4">
    <source>
        <dbReference type="Proteomes" id="UP000431304"/>
    </source>
</evidence>
<dbReference type="STRING" id="39490.ERS852448_01016"/>
<dbReference type="RefSeq" id="WP_021737917.1">
    <property type="nucleotide sequence ID" value="NZ_CABKSU010000018.1"/>
</dbReference>
<dbReference type="Gene3D" id="3.50.30.50">
    <property type="entry name" value="Putative cyclase"/>
    <property type="match status" value="2"/>
</dbReference>
<protein>
    <submittedName>
        <fullName evidence="1">Arylformamidase</fullName>
    </submittedName>
    <submittedName>
        <fullName evidence="2">Cyclase family protein</fullName>
    </submittedName>
</protein>
<dbReference type="EMBL" id="CYYA01000005">
    <property type="protein sequence ID" value="CUM90581.1"/>
    <property type="molecule type" value="Genomic_DNA"/>
</dbReference>
<dbReference type="GO" id="GO:0019441">
    <property type="term" value="P:L-tryptophan catabolic process to kynurenine"/>
    <property type="evidence" value="ECO:0007669"/>
    <property type="project" value="InterPro"/>
</dbReference>
<dbReference type="AlphaFoldDB" id="A0A173SJQ6"/>
<dbReference type="GO" id="GO:0004061">
    <property type="term" value="F:arylformamidase activity"/>
    <property type="evidence" value="ECO:0007669"/>
    <property type="project" value="InterPro"/>
</dbReference>
<dbReference type="InterPro" id="IPR007325">
    <property type="entry name" value="KFase/CYL"/>
</dbReference>
<dbReference type="Pfam" id="PF04199">
    <property type="entry name" value="Cyclase"/>
    <property type="match status" value="1"/>
</dbReference>
<reference evidence="1 3" key="1">
    <citation type="submission" date="2015-09" db="EMBL/GenBank/DDBJ databases">
        <authorList>
            <consortium name="Pathogen Informatics"/>
        </authorList>
    </citation>
    <scope>NUCLEOTIDE SEQUENCE [LARGE SCALE GENOMIC DNA]</scope>
    <source>
        <strain evidence="1 3">2789STDY5608891</strain>
    </source>
</reference>
<dbReference type="PANTHER" id="PTHR31118">
    <property type="entry name" value="CYCLASE-LIKE PROTEIN 2"/>
    <property type="match status" value="1"/>
</dbReference>
<dbReference type="Proteomes" id="UP000431304">
    <property type="component" value="Unassembled WGS sequence"/>
</dbReference>
<evidence type="ECO:0000313" key="3">
    <source>
        <dbReference type="Proteomes" id="UP000095492"/>
    </source>
</evidence>
<name>A0A173SJQ6_EUBRA</name>
<dbReference type="Proteomes" id="UP000095492">
    <property type="component" value="Unassembled WGS sequence"/>
</dbReference>
<dbReference type="InterPro" id="IPR037175">
    <property type="entry name" value="KFase_sf"/>
</dbReference>
<gene>
    <name evidence="1" type="ORF">ERS852448_01016</name>
    <name evidence="2" type="ORF">GKE72_03615</name>
</gene>
<organism evidence="1 3">
    <name type="scientific">Eubacterium ramulus</name>
    <dbReference type="NCBI Taxonomy" id="39490"/>
    <lineage>
        <taxon>Bacteria</taxon>
        <taxon>Bacillati</taxon>
        <taxon>Bacillota</taxon>
        <taxon>Clostridia</taxon>
        <taxon>Eubacteriales</taxon>
        <taxon>Eubacteriaceae</taxon>
        <taxon>Eubacterium</taxon>
    </lineage>
</organism>
<dbReference type="SUPFAM" id="SSF102198">
    <property type="entry name" value="Putative cyclase"/>
    <property type="match status" value="1"/>
</dbReference>
<dbReference type="EMBL" id="WKRA01000004">
    <property type="protein sequence ID" value="MSD15173.1"/>
    <property type="molecule type" value="Genomic_DNA"/>
</dbReference>